<dbReference type="GO" id="GO:0030544">
    <property type="term" value="F:Hsp70 protein binding"/>
    <property type="evidence" value="ECO:0007669"/>
    <property type="project" value="TreeGrafter"/>
</dbReference>
<dbReference type="PANTHER" id="PTHR43908">
    <property type="entry name" value="AT29763P-RELATED"/>
    <property type="match status" value="1"/>
</dbReference>
<feature type="compositionally biased region" description="Basic residues" evidence="6">
    <location>
        <begin position="187"/>
        <end position="203"/>
    </location>
</feature>
<accession>A0A448YI07</accession>
<keyword evidence="3" id="KW-0256">Endoplasmic reticulum</keyword>
<dbReference type="InterPro" id="IPR051100">
    <property type="entry name" value="DnaJ_subfamily_B/C"/>
</dbReference>
<dbReference type="GO" id="GO:0005789">
    <property type="term" value="C:endoplasmic reticulum membrane"/>
    <property type="evidence" value="ECO:0007669"/>
    <property type="project" value="UniProtKB-SubCell"/>
</dbReference>
<dbReference type="EMBL" id="CAACVR010000005">
    <property type="protein sequence ID" value="VEU20592.1"/>
    <property type="molecule type" value="Genomic_DNA"/>
</dbReference>
<dbReference type="Pfam" id="PF09320">
    <property type="entry name" value="DUF1977"/>
    <property type="match status" value="1"/>
</dbReference>
<proteinExistence type="predicted"/>
<dbReference type="OrthoDB" id="1507364at2759"/>
<comment type="subcellular location">
    <subcellularLocation>
        <location evidence="1">Endoplasmic reticulum membrane</location>
        <topology evidence="1">Single-pass membrane protein</topology>
    </subcellularLocation>
</comment>
<evidence type="ECO:0000256" key="2">
    <source>
        <dbReference type="ARBA" id="ARBA00022692"/>
    </source>
</evidence>
<evidence type="ECO:0000259" key="8">
    <source>
        <dbReference type="PROSITE" id="PS50076"/>
    </source>
</evidence>
<dbReference type="PROSITE" id="PS50076">
    <property type="entry name" value="DNAJ_2"/>
    <property type="match status" value="1"/>
</dbReference>
<feature type="transmembrane region" description="Helical" evidence="7">
    <location>
        <begin position="225"/>
        <end position="244"/>
    </location>
</feature>
<organism evidence="9 10">
    <name type="scientific">Brettanomyces naardenensis</name>
    <name type="common">Yeast</name>
    <dbReference type="NCBI Taxonomy" id="13370"/>
    <lineage>
        <taxon>Eukaryota</taxon>
        <taxon>Fungi</taxon>
        <taxon>Dikarya</taxon>
        <taxon>Ascomycota</taxon>
        <taxon>Saccharomycotina</taxon>
        <taxon>Pichiomycetes</taxon>
        <taxon>Pichiales</taxon>
        <taxon>Pichiaceae</taxon>
        <taxon>Brettanomyces</taxon>
    </lineage>
</organism>
<feature type="domain" description="J" evidence="8">
    <location>
        <begin position="22"/>
        <end position="86"/>
    </location>
</feature>
<protein>
    <submittedName>
        <fullName evidence="9">DEKNAAC101512</fullName>
    </submittedName>
</protein>
<dbReference type="Pfam" id="PF00226">
    <property type="entry name" value="DnaJ"/>
    <property type="match status" value="1"/>
</dbReference>
<dbReference type="STRING" id="13370.A0A448YI07"/>
<evidence type="ECO:0000256" key="7">
    <source>
        <dbReference type="SAM" id="Phobius"/>
    </source>
</evidence>
<dbReference type="InterPro" id="IPR001623">
    <property type="entry name" value="DnaJ_domain"/>
</dbReference>
<keyword evidence="5 7" id="KW-0472">Membrane</keyword>
<dbReference type="PRINTS" id="PR00625">
    <property type="entry name" value="JDOMAIN"/>
</dbReference>
<dbReference type="Gene3D" id="1.10.287.110">
    <property type="entry name" value="DnaJ domain"/>
    <property type="match status" value="1"/>
</dbReference>
<sequence>MTEYTKEQREEVERIMEMDCTDYYSVLKLEKGATETQIKKSYRRLAMKLHPDKNKHPQSAEAFKKIAKAFEILGDEKKRNYYDQTGVDPDSRGMSSGGNGGGRSGGGGATASGYSPFAGDGSRFFYTNGGPFGGPGGRGMFDDDLFDMLFGGNNGGFTFGFDGNGFRRANFGNGNPFFARAGGGPGVRHRTAPGNGNRRHRRANGAGGENGAGNGSTTASPWAVLYQYLPLLLVLIPMLFNLVADSFTNGTGIFDKTPSFSFETSPSYSVERTSPRLGIHYYITPDSSREMNNRNDAGKTSRQLDNKAEDVYVTELKTRCRREQNIKEKMIEDSYGFFFVDKDKLAMAQNFEAPSCNRLRELNLL</sequence>
<keyword evidence="4 7" id="KW-1133">Transmembrane helix</keyword>
<reference evidence="9 10" key="1">
    <citation type="submission" date="2018-12" db="EMBL/GenBank/DDBJ databases">
        <authorList>
            <person name="Tiukova I."/>
            <person name="Dainat J."/>
        </authorList>
    </citation>
    <scope>NUCLEOTIDE SEQUENCE [LARGE SCALE GENOMIC DNA]</scope>
</reference>
<dbReference type="SMART" id="SM00271">
    <property type="entry name" value="DnaJ"/>
    <property type="match status" value="1"/>
</dbReference>
<evidence type="ECO:0000256" key="4">
    <source>
        <dbReference type="ARBA" id="ARBA00022989"/>
    </source>
</evidence>
<dbReference type="AlphaFoldDB" id="A0A448YI07"/>
<dbReference type="CDD" id="cd06257">
    <property type="entry name" value="DnaJ"/>
    <property type="match status" value="1"/>
</dbReference>
<gene>
    <name evidence="9" type="ORF">BRENAR_LOCUS1327</name>
</gene>
<evidence type="ECO:0000313" key="9">
    <source>
        <dbReference type="EMBL" id="VEU20592.1"/>
    </source>
</evidence>
<dbReference type="PROSITE" id="PS00636">
    <property type="entry name" value="DNAJ_1"/>
    <property type="match status" value="1"/>
</dbReference>
<name>A0A448YI07_BRENA</name>
<feature type="region of interest" description="Disordered" evidence="6">
    <location>
        <begin position="180"/>
        <end position="214"/>
    </location>
</feature>
<feature type="compositionally biased region" description="Gly residues" evidence="6">
    <location>
        <begin position="95"/>
        <end position="108"/>
    </location>
</feature>
<dbReference type="Proteomes" id="UP000290900">
    <property type="component" value="Unassembled WGS sequence"/>
</dbReference>
<feature type="region of interest" description="Disordered" evidence="6">
    <location>
        <begin position="81"/>
        <end position="108"/>
    </location>
</feature>
<dbReference type="InterPro" id="IPR036869">
    <property type="entry name" value="J_dom_sf"/>
</dbReference>
<dbReference type="FunCoup" id="A0A448YI07">
    <property type="interactions" value="187"/>
</dbReference>
<dbReference type="SUPFAM" id="SSF46565">
    <property type="entry name" value="Chaperone J-domain"/>
    <property type="match status" value="1"/>
</dbReference>
<dbReference type="InterPro" id="IPR018253">
    <property type="entry name" value="DnaJ_domain_CS"/>
</dbReference>
<evidence type="ECO:0000256" key="3">
    <source>
        <dbReference type="ARBA" id="ARBA00022824"/>
    </source>
</evidence>
<evidence type="ECO:0000256" key="1">
    <source>
        <dbReference type="ARBA" id="ARBA00004389"/>
    </source>
</evidence>
<dbReference type="InterPro" id="IPR015399">
    <property type="entry name" value="DUF1977_DnaJ-like"/>
</dbReference>
<dbReference type="PANTHER" id="PTHR43908:SF3">
    <property type="entry name" value="AT29763P-RELATED"/>
    <property type="match status" value="1"/>
</dbReference>
<evidence type="ECO:0000313" key="10">
    <source>
        <dbReference type="Proteomes" id="UP000290900"/>
    </source>
</evidence>
<evidence type="ECO:0000256" key="6">
    <source>
        <dbReference type="SAM" id="MobiDB-lite"/>
    </source>
</evidence>
<dbReference type="InParanoid" id="A0A448YI07"/>
<dbReference type="GO" id="GO:0071218">
    <property type="term" value="P:cellular response to misfolded protein"/>
    <property type="evidence" value="ECO:0007669"/>
    <property type="project" value="TreeGrafter"/>
</dbReference>
<evidence type="ECO:0000256" key="5">
    <source>
        <dbReference type="ARBA" id="ARBA00023136"/>
    </source>
</evidence>
<keyword evidence="10" id="KW-1185">Reference proteome</keyword>
<keyword evidence="2 7" id="KW-0812">Transmembrane</keyword>
<feature type="compositionally biased region" description="Gly residues" evidence="6">
    <location>
        <begin position="205"/>
        <end position="214"/>
    </location>
</feature>